<dbReference type="EMBL" id="JADNRY010000065">
    <property type="protein sequence ID" value="KAF9068013.1"/>
    <property type="molecule type" value="Genomic_DNA"/>
</dbReference>
<evidence type="ECO:0000313" key="3">
    <source>
        <dbReference type="EMBL" id="KAF9068013.1"/>
    </source>
</evidence>
<protein>
    <submittedName>
        <fullName evidence="3">Acyltransferase-domain-containing protein</fullName>
    </submittedName>
</protein>
<dbReference type="Proteomes" id="UP000772434">
    <property type="component" value="Unassembled WGS sequence"/>
</dbReference>
<keyword evidence="3" id="KW-0808">Transferase</keyword>
<dbReference type="PANTHER" id="PTHR10983:SF16">
    <property type="entry name" value="LYSOCARDIOLIPIN ACYLTRANSFERASE 1"/>
    <property type="match status" value="1"/>
</dbReference>
<evidence type="ECO:0000259" key="2">
    <source>
        <dbReference type="SMART" id="SM00563"/>
    </source>
</evidence>
<name>A0A9P5U7K9_9AGAR</name>
<keyword evidence="1" id="KW-0472">Membrane</keyword>
<keyword evidence="1" id="KW-1133">Transmembrane helix</keyword>
<keyword evidence="4" id="KW-1185">Reference proteome</keyword>
<feature type="domain" description="Phospholipid/glycerol acyltransferase" evidence="2">
    <location>
        <begin position="129"/>
        <end position="257"/>
    </location>
</feature>
<dbReference type="SMART" id="SM00563">
    <property type="entry name" value="PlsC"/>
    <property type="match status" value="1"/>
</dbReference>
<keyword evidence="1" id="KW-0812">Transmembrane</keyword>
<evidence type="ECO:0000256" key="1">
    <source>
        <dbReference type="SAM" id="Phobius"/>
    </source>
</evidence>
<evidence type="ECO:0000313" key="4">
    <source>
        <dbReference type="Proteomes" id="UP000772434"/>
    </source>
</evidence>
<organism evidence="3 4">
    <name type="scientific">Rhodocollybia butyracea</name>
    <dbReference type="NCBI Taxonomy" id="206335"/>
    <lineage>
        <taxon>Eukaryota</taxon>
        <taxon>Fungi</taxon>
        <taxon>Dikarya</taxon>
        <taxon>Basidiomycota</taxon>
        <taxon>Agaricomycotina</taxon>
        <taxon>Agaricomycetes</taxon>
        <taxon>Agaricomycetidae</taxon>
        <taxon>Agaricales</taxon>
        <taxon>Marasmiineae</taxon>
        <taxon>Omphalotaceae</taxon>
        <taxon>Rhodocollybia</taxon>
    </lineage>
</organism>
<reference evidence="3" key="1">
    <citation type="submission" date="2020-11" db="EMBL/GenBank/DDBJ databases">
        <authorList>
            <consortium name="DOE Joint Genome Institute"/>
            <person name="Ahrendt S."/>
            <person name="Riley R."/>
            <person name="Andreopoulos W."/>
            <person name="Labutti K."/>
            <person name="Pangilinan J."/>
            <person name="Ruiz-Duenas F.J."/>
            <person name="Barrasa J.M."/>
            <person name="Sanchez-Garcia M."/>
            <person name="Camarero S."/>
            <person name="Miyauchi S."/>
            <person name="Serrano A."/>
            <person name="Linde D."/>
            <person name="Babiker R."/>
            <person name="Drula E."/>
            <person name="Ayuso-Fernandez I."/>
            <person name="Pacheco R."/>
            <person name="Padilla G."/>
            <person name="Ferreira P."/>
            <person name="Barriuso J."/>
            <person name="Kellner H."/>
            <person name="Castanera R."/>
            <person name="Alfaro M."/>
            <person name="Ramirez L."/>
            <person name="Pisabarro A.G."/>
            <person name="Kuo A."/>
            <person name="Tritt A."/>
            <person name="Lipzen A."/>
            <person name="He G."/>
            <person name="Yan M."/>
            <person name="Ng V."/>
            <person name="Cullen D."/>
            <person name="Martin F."/>
            <person name="Rosso M.-N."/>
            <person name="Henrissat B."/>
            <person name="Hibbett D."/>
            <person name="Martinez A.T."/>
            <person name="Grigoriev I.V."/>
        </authorList>
    </citation>
    <scope>NUCLEOTIDE SEQUENCE</scope>
    <source>
        <strain evidence="3">AH 40177</strain>
    </source>
</reference>
<accession>A0A9P5U7K9</accession>
<dbReference type="OrthoDB" id="189226at2759"/>
<dbReference type="AlphaFoldDB" id="A0A9P5U7K9"/>
<dbReference type="GO" id="GO:0036149">
    <property type="term" value="P:phosphatidylinositol acyl-chain remodeling"/>
    <property type="evidence" value="ECO:0007669"/>
    <property type="project" value="TreeGrafter"/>
</dbReference>
<feature type="transmembrane region" description="Helical" evidence="1">
    <location>
        <begin position="27"/>
        <end position="52"/>
    </location>
</feature>
<comment type="caution">
    <text evidence="3">The sequence shown here is derived from an EMBL/GenBank/DDBJ whole genome shotgun (WGS) entry which is preliminary data.</text>
</comment>
<dbReference type="GO" id="GO:0016746">
    <property type="term" value="F:acyltransferase activity"/>
    <property type="evidence" value="ECO:0007669"/>
    <property type="project" value="UniProtKB-KW"/>
</dbReference>
<dbReference type="PANTHER" id="PTHR10983">
    <property type="entry name" value="1-ACYLGLYCEROL-3-PHOSPHATE ACYLTRANSFERASE-RELATED"/>
    <property type="match status" value="1"/>
</dbReference>
<dbReference type="GO" id="GO:0005783">
    <property type="term" value="C:endoplasmic reticulum"/>
    <property type="evidence" value="ECO:0007669"/>
    <property type="project" value="TreeGrafter"/>
</dbReference>
<dbReference type="Pfam" id="PF01553">
    <property type="entry name" value="Acyltransferase"/>
    <property type="match status" value="1"/>
</dbReference>
<gene>
    <name evidence="3" type="ORF">BDP27DRAFT_1327808</name>
</gene>
<sequence>MTVTNTGLHSLPISQRPSTSIRQKLRAVVFFVVFNLGCLMILTCQFVFLLPLRLFPFKWSRSLYEEGIRYTKGSFGCLIILMSQWFSPTTLKITFEAEGKGAVPQDVVDNIVVKDKHGQVVGLDLPTRFVYIANHQVYADWWYAWCFLYYIDQGLHRNIYITLKKTLKWVPVVGWGMQFFNFIFLSRSWASDRLQLAVHLSALGKAAESQDSPLAFVLYPEGTLVSKDTRPISRKFADKMGIADMTNTLLPRSTGLLYSLRSLAPRVKDLHMLDVTMSYPGIPHRGYGQSYYTLRSMFFDGVSPPALNMHLRLFHVQKLPIGDLSNTNPSEVPDNSPNGHAVEVDIPESEKAEFDAWLRDLWREKDESMTRLLEQGRFSTKDLPVYEIPMRLKRTRDMFDAFALFLPTIFFGKMKSQ</sequence>
<dbReference type="CDD" id="cd07990">
    <property type="entry name" value="LPLAT_LCLAT1-like"/>
    <property type="match status" value="1"/>
</dbReference>
<dbReference type="InterPro" id="IPR002123">
    <property type="entry name" value="Plipid/glycerol_acylTrfase"/>
</dbReference>
<proteinExistence type="predicted"/>
<keyword evidence="3" id="KW-0012">Acyltransferase</keyword>
<dbReference type="SUPFAM" id="SSF69593">
    <property type="entry name" value="Glycerol-3-phosphate (1)-acyltransferase"/>
    <property type="match status" value="1"/>
</dbReference>